<dbReference type="GO" id="GO:0003677">
    <property type="term" value="F:DNA binding"/>
    <property type="evidence" value="ECO:0007669"/>
    <property type="project" value="UniProtKB-KW"/>
</dbReference>
<dbReference type="PANTHER" id="PTHR46558:SF4">
    <property type="entry name" value="DNA-BIDING PHAGE PROTEIN"/>
    <property type="match status" value="1"/>
</dbReference>
<sequence length="73" mass="8415">MNPRMKLKAVRVENGDTQEDAAKIINVSKETYNQKELGKRDFTLTEAVKLAKYYKKTLDQLFFDNSVNTNKTA</sequence>
<comment type="caution">
    <text evidence="3">The sequence shown here is derived from an EMBL/GenBank/DDBJ whole genome shotgun (WGS) entry which is preliminary data.</text>
</comment>
<dbReference type="EMBL" id="LGSS01000010">
    <property type="protein sequence ID" value="KNF08093.1"/>
    <property type="molecule type" value="Genomic_DNA"/>
</dbReference>
<protein>
    <submittedName>
        <fullName evidence="3">Putative transcriptional regulator</fullName>
    </submittedName>
</protein>
<evidence type="ECO:0000313" key="3">
    <source>
        <dbReference type="EMBL" id="KNF08093.1"/>
    </source>
</evidence>
<dbReference type="AlphaFoldDB" id="A0A0L0W959"/>
<gene>
    <name evidence="3" type="ORF">CLPU_10c01480</name>
</gene>
<dbReference type="PANTHER" id="PTHR46558">
    <property type="entry name" value="TRACRIPTIONAL REGULATORY PROTEIN-RELATED-RELATED"/>
    <property type="match status" value="1"/>
</dbReference>
<dbReference type="CDD" id="cd00093">
    <property type="entry name" value="HTH_XRE"/>
    <property type="match status" value="1"/>
</dbReference>
<dbReference type="STRING" id="1503.CLPU_10c01480"/>
<dbReference type="PROSITE" id="PS50943">
    <property type="entry name" value="HTH_CROC1"/>
    <property type="match status" value="1"/>
</dbReference>
<keyword evidence="4" id="KW-1185">Reference proteome</keyword>
<name>A0A0L0W959_GOTPU</name>
<dbReference type="RefSeq" id="WP_050355736.1">
    <property type="nucleotide sequence ID" value="NZ_LGSS01000010.1"/>
</dbReference>
<organism evidence="3 4">
    <name type="scientific">Gottschalkia purinilytica</name>
    <name type="common">Clostridium purinilyticum</name>
    <dbReference type="NCBI Taxonomy" id="1503"/>
    <lineage>
        <taxon>Bacteria</taxon>
        <taxon>Bacillati</taxon>
        <taxon>Bacillota</taxon>
        <taxon>Tissierellia</taxon>
        <taxon>Tissierellales</taxon>
        <taxon>Gottschalkiaceae</taxon>
        <taxon>Gottschalkia</taxon>
    </lineage>
</organism>
<dbReference type="SUPFAM" id="SSF47413">
    <property type="entry name" value="lambda repressor-like DNA-binding domains"/>
    <property type="match status" value="1"/>
</dbReference>
<dbReference type="InterPro" id="IPR001387">
    <property type="entry name" value="Cro/C1-type_HTH"/>
</dbReference>
<dbReference type="SMART" id="SM00530">
    <property type="entry name" value="HTH_XRE"/>
    <property type="match status" value="1"/>
</dbReference>
<dbReference type="Proteomes" id="UP000037267">
    <property type="component" value="Unassembled WGS sequence"/>
</dbReference>
<reference evidence="4" key="1">
    <citation type="submission" date="2015-07" db="EMBL/GenBank/DDBJ databases">
        <title>Draft genome sequence of the purine-degrading Gottschalkia purinilyticum DSM 1384 (formerly Clostridium purinilyticum).</title>
        <authorList>
            <person name="Poehlein A."/>
            <person name="Schiel-Bengelsdorf B."/>
            <person name="Bengelsdorf F.R."/>
            <person name="Daniel R."/>
            <person name="Duerre P."/>
        </authorList>
    </citation>
    <scope>NUCLEOTIDE SEQUENCE [LARGE SCALE GENOMIC DNA]</scope>
    <source>
        <strain evidence="4">DSM 1384</strain>
    </source>
</reference>
<evidence type="ECO:0000256" key="1">
    <source>
        <dbReference type="ARBA" id="ARBA00023125"/>
    </source>
</evidence>
<keyword evidence="1" id="KW-0238">DNA-binding</keyword>
<dbReference type="Gene3D" id="1.10.260.40">
    <property type="entry name" value="lambda repressor-like DNA-binding domains"/>
    <property type="match status" value="1"/>
</dbReference>
<accession>A0A0L0W959</accession>
<evidence type="ECO:0000259" key="2">
    <source>
        <dbReference type="PROSITE" id="PS50943"/>
    </source>
</evidence>
<proteinExistence type="predicted"/>
<evidence type="ECO:0000313" key="4">
    <source>
        <dbReference type="Proteomes" id="UP000037267"/>
    </source>
</evidence>
<dbReference type="Pfam" id="PF01381">
    <property type="entry name" value="HTH_3"/>
    <property type="match status" value="1"/>
</dbReference>
<dbReference type="InterPro" id="IPR010982">
    <property type="entry name" value="Lambda_DNA-bd_dom_sf"/>
</dbReference>
<feature type="domain" description="HTH cro/C1-type" evidence="2">
    <location>
        <begin position="7"/>
        <end position="61"/>
    </location>
</feature>